<evidence type="ECO:0000259" key="1">
    <source>
        <dbReference type="Pfam" id="PF00188"/>
    </source>
</evidence>
<feature type="domain" description="CAP-associated" evidence="2">
    <location>
        <begin position="108"/>
        <end position="243"/>
    </location>
</feature>
<dbReference type="InterPro" id="IPR035940">
    <property type="entry name" value="CAP_sf"/>
</dbReference>
<evidence type="ECO:0000313" key="3">
    <source>
        <dbReference type="EMBL" id="MFK9095044.1"/>
    </source>
</evidence>
<name>A0ABW8RNE0_9BACI</name>
<feature type="domain" description="SCP" evidence="1">
    <location>
        <begin position="263"/>
        <end position="375"/>
    </location>
</feature>
<reference evidence="3 4" key="1">
    <citation type="submission" date="2024-11" db="EMBL/GenBank/DDBJ databases">
        <authorList>
            <person name="Lucas J.A."/>
        </authorList>
    </citation>
    <scope>NUCLEOTIDE SEQUENCE [LARGE SCALE GENOMIC DNA]</scope>
    <source>
        <strain evidence="3 4">Z 5.4</strain>
    </source>
</reference>
<protein>
    <submittedName>
        <fullName evidence="3">CAP domain-containing protein</fullName>
    </submittedName>
</protein>
<sequence>MMGRFFSILVILFILYVSGPIIKQKFANSDYVKEMNQVESKLNDVKNNPELQATIDSLSGEVKQLVEHLGLFLDKHPLTQRKEKTEEQKKIALQTPADQVFSIHNIELGATKEGIEHDLGQANRETLNEYGAKWNTYHNNFQNFFMVMYDEKNQAAGLYTNQDLIASSNGIKLGSSKETVRAALGEPLTGIQKGLTIFQIQENADYDVYLLNEVYVTIFYDKHENNTVTAMQLINKDVEQKKHELYTSASPALKEGFEYQLFDLTNASRVKHQLPILSWDNHVKETARKHSTDMAVNQYFDHTNLKGQSPFDRMKEDHIIFYLAGENLAYGQFSSIFAHEGLMNSLGHRENILRKGYKYLGVGVAFNNQSQPYYTENFYAK</sequence>
<evidence type="ECO:0000259" key="2">
    <source>
        <dbReference type="Pfam" id="PF14504"/>
    </source>
</evidence>
<dbReference type="Proteomes" id="UP001623041">
    <property type="component" value="Unassembled WGS sequence"/>
</dbReference>
<dbReference type="CDD" id="cd05379">
    <property type="entry name" value="CAP_bacterial"/>
    <property type="match status" value="1"/>
</dbReference>
<comment type="caution">
    <text evidence="3">The sequence shown here is derived from an EMBL/GenBank/DDBJ whole genome shotgun (WGS) entry which is preliminary data.</text>
</comment>
<accession>A0ABW8RNE0</accession>
<keyword evidence="4" id="KW-1185">Reference proteome</keyword>
<dbReference type="InterPro" id="IPR014044">
    <property type="entry name" value="CAP_dom"/>
</dbReference>
<organism evidence="3 4">
    <name type="scientific">Bacillus salipaludis</name>
    <dbReference type="NCBI Taxonomy" id="2547811"/>
    <lineage>
        <taxon>Bacteria</taxon>
        <taxon>Bacillati</taxon>
        <taxon>Bacillota</taxon>
        <taxon>Bacilli</taxon>
        <taxon>Bacillales</taxon>
        <taxon>Bacillaceae</taxon>
        <taxon>Bacillus</taxon>
    </lineage>
</organism>
<proteinExistence type="predicted"/>
<dbReference type="PANTHER" id="PTHR31157:SF1">
    <property type="entry name" value="SCP DOMAIN-CONTAINING PROTEIN"/>
    <property type="match status" value="1"/>
</dbReference>
<dbReference type="SUPFAM" id="SSF55797">
    <property type="entry name" value="PR-1-like"/>
    <property type="match status" value="1"/>
</dbReference>
<dbReference type="Pfam" id="PF00188">
    <property type="entry name" value="CAP"/>
    <property type="match status" value="1"/>
</dbReference>
<dbReference type="EMBL" id="JBJHQH010000032">
    <property type="protein sequence ID" value="MFK9095044.1"/>
    <property type="molecule type" value="Genomic_DNA"/>
</dbReference>
<evidence type="ECO:0000313" key="4">
    <source>
        <dbReference type="Proteomes" id="UP001623041"/>
    </source>
</evidence>
<gene>
    <name evidence="3" type="ORF">ACJEBI_26695</name>
</gene>
<dbReference type="PANTHER" id="PTHR31157">
    <property type="entry name" value="SCP DOMAIN-CONTAINING PROTEIN"/>
    <property type="match status" value="1"/>
</dbReference>
<dbReference type="InterPro" id="IPR029410">
    <property type="entry name" value="CAP_assoc"/>
</dbReference>
<dbReference type="Gene3D" id="3.40.33.10">
    <property type="entry name" value="CAP"/>
    <property type="match status" value="1"/>
</dbReference>
<dbReference type="Pfam" id="PF14504">
    <property type="entry name" value="CAP_assoc_N"/>
    <property type="match status" value="1"/>
</dbReference>